<evidence type="ECO:0000256" key="7">
    <source>
        <dbReference type="ARBA" id="ARBA00023012"/>
    </source>
</evidence>
<evidence type="ECO:0000259" key="11">
    <source>
        <dbReference type="PROSITE" id="PS50109"/>
    </source>
</evidence>
<evidence type="ECO:0000313" key="13">
    <source>
        <dbReference type="EMBL" id="EMZ36500.1"/>
    </source>
</evidence>
<dbReference type="InterPro" id="IPR003661">
    <property type="entry name" value="HisK_dim/P_dom"/>
</dbReference>
<dbReference type="FunFam" id="1.10.287.130:FF:000001">
    <property type="entry name" value="Two-component sensor histidine kinase"/>
    <property type="match status" value="1"/>
</dbReference>
<dbReference type="InterPro" id="IPR050351">
    <property type="entry name" value="BphY/WalK/GraS-like"/>
</dbReference>
<dbReference type="GO" id="GO:0005886">
    <property type="term" value="C:plasma membrane"/>
    <property type="evidence" value="ECO:0007669"/>
    <property type="project" value="TreeGrafter"/>
</dbReference>
<keyword evidence="8 10" id="KW-0472">Membrane</keyword>
<dbReference type="STRING" id="1235802.C823_00868"/>
<dbReference type="SUPFAM" id="SSF47384">
    <property type="entry name" value="Homodimeric domain of signal transducing histidine kinase"/>
    <property type="match status" value="1"/>
</dbReference>
<evidence type="ECO:0000313" key="14">
    <source>
        <dbReference type="Proteomes" id="UP000012589"/>
    </source>
</evidence>
<keyword evidence="14" id="KW-1185">Reference proteome</keyword>
<dbReference type="CDD" id="cd06225">
    <property type="entry name" value="HAMP"/>
    <property type="match status" value="1"/>
</dbReference>
<dbReference type="OrthoDB" id="2359336at2"/>
<dbReference type="CDD" id="cd00075">
    <property type="entry name" value="HATPase"/>
    <property type="match status" value="1"/>
</dbReference>
<keyword evidence="9" id="KW-0175">Coiled coil</keyword>
<dbReference type="InterPro" id="IPR036097">
    <property type="entry name" value="HisK_dim/P_sf"/>
</dbReference>
<dbReference type="GO" id="GO:0000155">
    <property type="term" value="F:phosphorelay sensor kinase activity"/>
    <property type="evidence" value="ECO:0007669"/>
    <property type="project" value="InterPro"/>
</dbReference>
<dbReference type="SUPFAM" id="SSF158472">
    <property type="entry name" value="HAMP domain-like"/>
    <property type="match status" value="1"/>
</dbReference>
<dbReference type="PANTHER" id="PTHR45453:SF1">
    <property type="entry name" value="PHOSPHATE REGULON SENSOR PROTEIN PHOR"/>
    <property type="match status" value="1"/>
</dbReference>
<dbReference type="CDD" id="cd00082">
    <property type="entry name" value="HisKA"/>
    <property type="match status" value="1"/>
</dbReference>
<keyword evidence="10" id="KW-1133">Transmembrane helix</keyword>
<evidence type="ECO:0000256" key="1">
    <source>
        <dbReference type="ARBA" id="ARBA00000085"/>
    </source>
</evidence>
<dbReference type="eggNOG" id="COG5002">
    <property type="taxonomic scope" value="Bacteria"/>
</dbReference>
<keyword evidence="7" id="KW-0902">Two-component regulatory system</keyword>
<dbReference type="InterPro" id="IPR036890">
    <property type="entry name" value="HATPase_C_sf"/>
</dbReference>
<dbReference type="Pfam" id="PF00512">
    <property type="entry name" value="HisKA"/>
    <property type="match status" value="1"/>
</dbReference>
<dbReference type="Proteomes" id="UP000012589">
    <property type="component" value="Unassembled WGS sequence"/>
</dbReference>
<protein>
    <recommendedName>
        <fullName evidence="3">histidine kinase</fullName>
        <ecNumber evidence="3">2.7.13.3</ecNumber>
    </recommendedName>
</protein>
<dbReference type="SMART" id="SM00304">
    <property type="entry name" value="HAMP"/>
    <property type="match status" value="1"/>
</dbReference>
<feature type="domain" description="Histidine kinase" evidence="11">
    <location>
        <begin position="260"/>
        <end position="474"/>
    </location>
</feature>
<dbReference type="EC" id="2.7.13.3" evidence="3"/>
<dbReference type="Pfam" id="PF00672">
    <property type="entry name" value="HAMP"/>
    <property type="match status" value="1"/>
</dbReference>
<dbReference type="GO" id="GO:0016036">
    <property type="term" value="P:cellular response to phosphate starvation"/>
    <property type="evidence" value="ECO:0007669"/>
    <property type="project" value="TreeGrafter"/>
</dbReference>
<feature type="transmembrane region" description="Helical" evidence="10">
    <location>
        <begin position="166"/>
        <end position="192"/>
    </location>
</feature>
<dbReference type="Pfam" id="PF02518">
    <property type="entry name" value="HATPase_c"/>
    <property type="match status" value="1"/>
</dbReference>
<keyword evidence="6" id="KW-0418">Kinase</keyword>
<dbReference type="PROSITE" id="PS50109">
    <property type="entry name" value="HIS_KIN"/>
    <property type="match status" value="1"/>
</dbReference>
<feature type="transmembrane region" description="Helical" evidence="10">
    <location>
        <begin position="12"/>
        <end position="34"/>
    </location>
</feature>
<dbReference type="InterPro" id="IPR003594">
    <property type="entry name" value="HATPase_dom"/>
</dbReference>
<evidence type="ECO:0000259" key="12">
    <source>
        <dbReference type="PROSITE" id="PS50885"/>
    </source>
</evidence>
<evidence type="ECO:0000256" key="4">
    <source>
        <dbReference type="ARBA" id="ARBA00022553"/>
    </source>
</evidence>
<dbReference type="PRINTS" id="PR00344">
    <property type="entry name" value="BCTRLSENSOR"/>
</dbReference>
<dbReference type="InterPro" id="IPR004358">
    <property type="entry name" value="Sig_transdc_His_kin-like_C"/>
</dbReference>
<organism evidence="13 14">
    <name type="scientific">Eubacterium plexicaudatum ASF492</name>
    <dbReference type="NCBI Taxonomy" id="1235802"/>
    <lineage>
        <taxon>Bacteria</taxon>
        <taxon>Bacillati</taxon>
        <taxon>Bacillota</taxon>
        <taxon>Clostridia</taxon>
        <taxon>Eubacteriales</taxon>
        <taxon>Eubacteriaceae</taxon>
        <taxon>Eubacterium</taxon>
    </lineage>
</organism>
<keyword evidence="10" id="KW-0812">Transmembrane</keyword>
<dbReference type="GO" id="GO:0004721">
    <property type="term" value="F:phosphoprotein phosphatase activity"/>
    <property type="evidence" value="ECO:0007669"/>
    <property type="project" value="TreeGrafter"/>
</dbReference>
<evidence type="ECO:0000256" key="2">
    <source>
        <dbReference type="ARBA" id="ARBA00004370"/>
    </source>
</evidence>
<evidence type="ECO:0000256" key="8">
    <source>
        <dbReference type="ARBA" id="ARBA00023136"/>
    </source>
</evidence>
<name>N2BDT3_9FIRM</name>
<comment type="subcellular location">
    <subcellularLocation>
        <location evidence="2">Membrane</location>
    </subcellularLocation>
</comment>
<feature type="domain" description="HAMP" evidence="12">
    <location>
        <begin position="193"/>
        <end position="245"/>
    </location>
</feature>
<dbReference type="InterPro" id="IPR003660">
    <property type="entry name" value="HAMP_dom"/>
</dbReference>
<gene>
    <name evidence="13" type="ORF">C823_00868</name>
</gene>
<accession>N2BDT3</accession>
<evidence type="ECO:0000256" key="6">
    <source>
        <dbReference type="ARBA" id="ARBA00022777"/>
    </source>
</evidence>
<dbReference type="SMART" id="SM00387">
    <property type="entry name" value="HATPase_c"/>
    <property type="match status" value="1"/>
</dbReference>
<dbReference type="SMART" id="SM00388">
    <property type="entry name" value="HisKA"/>
    <property type="match status" value="1"/>
</dbReference>
<dbReference type="PROSITE" id="PS50885">
    <property type="entry name" value="HAMP"/>
    <property type="match status" value="1"/>
</dbReference>
<dbReference type="FunFam" id="3.30.565.10:FF:000006">
    <property type="entry name" value="Sensor histidine kinase WalK"/>
    <property type="match status" value="1"/>
</dbReference>
<dbReference type="PATRIC" id="fig|1235802.3.peg.933"/>
<evidence type="ECO:0000256" key="9">
    <source>
        <dbReference type="SAM" id="Coils"/>
    </source>
</evidence>
<evidence type="ECO:0000256" key="5">
    <source>
        <dbReference type="ARBA" id="ARBA00022679"/>
    </source>
</evidence>
<dbReference type="EMBL" id="AQFT01000023">
    <property type="protein sequence ID" value="EMZ36500.1"/>
    <property type="molecule type" value="Genomic_DNA"/>
</dbReference>
<dbReference type="AlphaFoldDB" id="N2BDT3"/>
<keyword evidence="4" id="KW-0597">Phosphoprotein</keyword>
<evidence type="ECO:0000256" key="3">
    <source>
        <dbReference type="ARBA" id="ARBA00012438"/>
    </source>
</evidence>
<evidence type="ECO:0000256" key="10">
    <source>
        <dbReference type="SAM" id="Phobius"/>
    </source>
</evidence>
<dbReference type="HOGENOM" id="CLU_000445_89_6_9"/>
<dbReference type="PANTHER" id="PTHR45453">
    <property type="entry name" value="PHOSPHATE REGULON SENSOR PROTEIN PHOR"/>
    <property type="match status" value="1"/>
</dbReference>
<proteinExistence type="predicted"/>
<dbReference type="Gene3D" id="6.10.340.10">
    <property type="match status" value="1"/>
</dbReference>
<dbReference type="InterPro" id="IPR005467">
    <property type="entry name" value="His_kinase_dom"/>
</dbReference>
<comment type="caution">
    <text evidence="13">The sequence shown here is derived from an EMBL/GenBank/DDBJ whole genome shotgun (WGS) entry which is preliminary data.</text>
</comment>
<keyword evidence="5" id="KW-0808">Transferase</keyword>
<feature type="coiled-coil region" evidence="9">
    <location>
        <begin position="226"/>
        <end position="260"/>
    </location>
</feature>
<reference evidence="13 14" key="1">
    <citation type="journal article" date="2014" name="Genome Announc.">
        <title>Draft genome sequences of the altered schaedler flora, a defined bacterial community from gnotobiotic mice.</title>
        <authorList>
            <person name="Wannemuehler M.J."/>
            <person name="Overstreet A.M."/>
            <person name="Ward D.V."/>
            <person name="Phillips G.J."/>
        </authorList>
    </citation>
    <scope>NUCLEOTIDE SEQUENCE [LARGE SCALE GENOMIC DNA]</scope>
    <source>
        <strain evidence="13 14">ASF492</strain>
    </source>
</reference>
<dbReference type="Gene3D" id="1.10.287.130">
    <property type="match status" value="1"/>
</dbReference>
<comment type="catalytic activity">
    <reaction evidence="1">
        <text>ATP + protein L-histidine = ADP + protein N-phospho-L-histidine.</text>
        <dbReference type="EC" id="2.7.13.3"/>
    </reaction>
</comment>
<dbReference type="Gene3D" id="3.30.565.10">
    <property type="entry name" value="Histidine kinase-like ATPase, C-terminal domain"/>
    <property type="match status" value="1"/>
</dbReference>
<dbReference type="SUPFAM" id="SSF55874">
    <property type="entry name" value="ATPase domain of HSP90 chaperone/DNA topoisomerase II/histidine kinase"/>
    <property type="match status" value="1"/>
</dbReference>
<sequence length="475" mass="53671">MHKITKKLFGYFTMLLLFFTVTAFIGFLGVFRYFTYGHLEQDLKKRAGAIQEQVEQFLDVPGRMHGQGRGAYLRFVGDIAMADAYILDADGNPFTYGKNGIAGNVPSKDVLRFSNRIFESGVYEHSSRKDAQGNRIFYAGVPVFDKENVVLAVIIRDTAEFHEESFLLAVTILGACLLLALVLSGILSAFLARRFIRPIRQIACATKELAHGNYLAKTEVHDRTELGELARQTDLLAAKLEAARQESSRLEQMQKDYISNISHELRTPVTVIRSSLEALCDGVVTGDKAMEYQRQMLAECISLQRLVNDMLELSRLQNKDFPIEKARMDLMMALEDAMRAVRVLAKEKDILLSYEKEPEQFFMEGDYGRLRQMFVAALDNAIKYSAKGCGIEVDAKRQPDCLVVTIKDHGCGIPAQDLEHIFDRFYRSGQKKVKGSGLGLAIMKNIGERHKIRIQLQSVHEEGTQVRFYIPDTND</sequence>